<dbReference type="PANTHER" id="PTHR11699">
    <property type="entry name" value="ALDEHYDE DEHYDROGENASE-RELATED"/>
    <property type="match status" value="1"/>
</dbReference>
<dbReference type="OrthoDB" id="6882680at2"/>
<dbReference type="FunFam" id="3.40.605.10:FF:000007">
    <property type="entry name" value="NAD/NADP-dependent betaine aldehyde dehydrogenase"/>
    <property type="match status" value="1"/>
</dbReference>
<evidence type="ECO:0000256" key="3">
    <source>
        <dbReference type="PROSITE-ProRule" id="PRU10007"/>
    </source>
</evidence>
<evidence type="ECO:0000313" key="7">
    <source>
        <dbReference type="Proteomes" id="UP000305238"/>
    </source>
</evidence>
<dbReference type="PROSITE" id="PS00687">
    <property type="entry name" value="ALDEHYDE_DEHYDR_GLU"/>
    <property type="match status" value="1"/>
</dbReference>
<dbReference type="InterPro" id="IPR016163">
    <property type="entry name" value="Ald_DH_C"/>
</dbReference>
<evidence type="ECO:0000259" key="5">
    <source>
        <dbReference type="Pfam" id="PF00171"/>
    </source>
</evidence>
<dbReference type="EMBL" id="VCKZ01000156">
    <property type="protein sequence ID" value="TMR36176.1"/>
    <property type="molecule type" value="Genomic_DNA"/>
</dbReference>
<dbReference type="GO" id="GO:0016620">
    <property type="term" value="F:oxidoreductase activity, acting on the aldehyde or oxo group of donors, NAD or NADP as acceptor"/>
    <property type="evidence" value="ECO:0007669"/>
    <property type="project" value="InterPro"/>
</dbReference>
<accession>A0A5S4GTC8</accession>
<dbReference type="SUPFAM" id="SSF53720">
    <property type="entry name" value="ALDH-like"/>
    <property type="match status" value="1"/>
</dbReference>
<dbReference type="AlphaFoldDB" id="A0A5S4GTC8"/>
<protein>
    <submittedName>
        <fullName evidence="6">Aldehyde dehydrogenase family protein</fullName>
    </submittedName>
</protein>
<reference evidence="6 7" key="1">
    <citation type="submission" date="2019-05" db="EMBL/GenBank/DDBJ databases">
        <title>Draft genome sequence of Actinomadura geliboluensis A8036.</title>
        <authorList>
            <person name="Saricaoglu S."/>
            <person name="Isik K."/>
        </authorList>
    </citation>
    <scope>NUCLEOTIDE SEQUENCE [LARGE SCALE GENOMIC DNA]</scope>
    <source>
        <strain evidence="6 7">A8036</strain>
    </source>
</reference>
<evidence type="ECO:0000256" key="4">
    <source>
        <dbReference type="RuleBase" id="RU003345"/>
    </source>
</evidence>
<proteinExistence type="inferred from homology"/>
<dbReference type="Gene3D" id="3.40.309.10">
    <property type="entry name" value="Aldehyde Dehydrogenase, Chain A, domain 2"/>
    <property type="match status" value="1"/>
</dbReference>
<feature type="active site" evidence="3">
    <location>
        <position position="231"/>
    </location>
</feature>
<dbReference type="Gene3D" id="3.40.605.10">
    <property type="entry name" value="Aldehyde Dehydrogenase, Chain A, domain 1"/>
    <property type="match status" value="1"/>
</dbReference>
<comment type="caution">
    <text evidence="6">The sequence shown here is derived from an EMBL/GenBank/DDBJ whole genome shotgun (WGS) entry which is preliminary data.</text>
</comment>
<gene>
    <name evidence="6" type="ORF">ETD96_21285</name>
</gene>
<dbReference type="InterPro" id="IPR015590">
    <property type="entry name" value="Aldehyde_DH_dom"/>
</dbReference>
<keyword evidence="7" id="KW-1185">Reference proteome</keyword>
<dbReference type="InterPro" id="IPR016162">
    <property type="entry name" value="Ald_DH_N"/>
</dbReference>
<evidence type="ECO:0000256" key="2">
    <source>
        <dbReference type="ARBA" id="ARBA00023002"/>
    </source>
</evidence>
<keyword evidence="2 4" id="KW-0560">Oxidoreductase</keyword>
<evidence type="ECO:0000313" key="6">
    <source>
        <dbReference type="EMBL" id="TMR36176.1"/>
    </source>
</evidence>
<evidence type="ECO:0000256" key="1">
    <source>
        <dbReference type="ARBA" id="ARBA00009986"/>
    </source>
</evidence>
<dbReference type="Pfam" id="PF00171">
    <property type="entry name" value="Aldedh"/>
    <property type="match status" value="1"/>
</dbReference>
<feature type="domain" description="Aldehyde dehydrogenase" evidence="5">
    <location>
        <begin position="3"/>
        <end position="458"/>
    </location>
</feature>
<comment type="similarity">
    <text evidence="1 4">Belongs to the aldehyde dehydrogenase family.</text>
</comment>
<dbReference type="RefSeq" id="WP_138638231.1">
    <property type="nucleotide sequence ID" value="NZ_VCKZ01000156.1"/>
</dbReference>
<dbReference type="InterPro" id="IPR016161">
    <property type="entry name" value="Ald_DH/histidinol_DH"/>
</dbReference>
<sequence>MTAVLSPITGEVIEDVAATTPNGLDAVLRAAEAAAPHWRAVPASERGRLLVEIGRRMRARAAEIAELETLNTGKLPADTRREADRAAACFEYYGGWADKAHGTVVPVPGPFHTYTTREPYGVVAGIIPWNVPYFFAAKKIAPALAFGNAVVLKPAAETPLTALLLGRIVGEVLAEAGHPAGVAQVVHGGGDVGRALVEDPRVRLVVFTGSDATGARVGAAAAAHFAPSALELGGKSPQLVFADADLDAAAAGVVEGFTGSCGQMCIAGSRLYVQREVFPDVLERVARRVGELRVGDPRAAGTQVGPQVTAAQAAKTRAFVDGGTARGARVVARAGTPAEPELAGGNWVAPTVFTGVPAGDPLLTEEVFGPVLCAEPFDDEDDAVRLAHDTRFGLGAGVWTGDPGRAHRLADALRVGTVWVNTYRILSDMVPFGGVGASGYGREGGTDAVHLYTWTKSVWLSTSPGVPAGYRKD</sequence>
<dbReference type="Proteomes" id="UP000305238">
    <property type="component" value="Unassembled WGS sequence"/>
</dbReference>
<organism evidence="6 7">
    <name type="scientific">Actinomadura geliboluensis</name>
    <dbReference type="NCBI Taxonomy" id="882440"/>
    <lineage>
        <taxon>Bacteria</taxon>
        <taxon>Bacillati</taxon>
        <taxon>Actinomycetota</taxon>
        <taxon>Actinomycetes</taxon>
        <taxon>Streptosporangiales</taxon>
        <taxon>Thermomonosporaceae</taxon>
        <taxon>Actinomadura</taxon>
    </lineage>
</organism>
<name>A0A5S4GTC8_9ACTN</name>
<dbReference type="InterPro" id="IPR029510">
    <property type="entry name" value="Ald_DH_CS_GLU"/>
</dbReference>